<proteinExistence type="predicted"/>
<dbReference type="EMBL" id="JBHFNT010000176">
    <property type="protein sequence ID" value="MFB2836829.1"/>
    <property type="molecule type" value="Genomic_DNA"/>
</dbReference>
<protein>
    <submittedName>
        <fullName evidence="2">ABC transporter permease</fullName>
    </submittedName>
</protein>
<accession>A0ABV4WP06</accession>
<feature type="transmembrane region" description="Helical" evidence="1">
    <location>
        <begin position="149"/>
        <end position="173"/>
    </location>
</feature>
<evidence type="ECO:0000256" key="1">
    <source>
        <dbReference type="SAM" id="Phobius"/>
    </source>
</evidence>
<organism evidence="2 3">
    <name type="scientific">Floridaenema evergladense BLCC-F167</name>
    <dbReference type="NCBI Taxonomy" id="3153639"/>
    <lineage>
        <taxon>Bacteria</taxon>
        <taxon>Bacillati</taxon>
        <taxon>Cyanobacteriota</taxon>
        <taxon>Cyanophyceae</taxon>
        <taxon>Oscillatoriophycideae</taxon>
        <taxon>Aerosakkonematales</taxon>
        <taxon>Aerosakkonemataceae</taxon>
        <taxon>Floridanema</taxon>
        <taxon>Floridanema evergladense</taxon>
    </lineage>
</organism>
<gene>
    <name evidence="2" type="ORF">ACE1CA_20055</name>
</gene>
<feature type="transmembrane region" description="Helical" evidence="1">
    <location>
        <begin position="467"/>
        <end position="491"/>
    </location>
</feature>
<evidence type="ECO:0000313" key="3">
    <source>
        <dbReference type="Proteomes" id="UP001576780"/>
    </source>
</evidence>
<keyword evidence="3" id="KW-1185">Reference proteome</keyword>
<feature type="transmembrane region" description="Helical" evidence="1">
    <location>
        <begin position="101"/>
        <end position="123"/>
    </location>
</feature>
<comment type="caution">
    <text evidence="2">The sequence shown here is derived from an EMBL/GenBank/DDBJ whole genome shotgun (WGS) entry which is preliminary data.</text>
</comment>
<feature type="transmembrane region" description="Helical" evidence="1">
    <location>
        <begin position="28"/>
        <end position="48"/>
    </location>
</feature>
<feature type="transmembrane region" description="Helical" evidence="1">
    <location>
        <begin position="548"/>
        <end position="566"/>
    </location>
</feature>
<feature type="transmembrane region" description="Helical" evidence="1">
    <location>
        <begin position="435"/>
        <end position="455"/>
    </location>
</feature>
<feature type="transmembrane region" description="Helical" evidence="1">
    <location>
        <begin position="349"/>
        <end position="370"/>
    </location>
</feature>
<reference evidence="2 3" key="1">
    <citation type="submission" date="2024-09" db="EMBL/GenBank/DDBJ databases">
        <title>Floridaenema gen nov. (Aerosakkonemataceae, Aerosakkonematales ord. nov., Cyanobacteria) from benthic tropical and subtropical fresh waters, with the description of four new species.</title>
        <authorList>
            <person name="Moretto J.A."/>
            <person name="Berthold D.E."/>
            <person name="Lefler F.W."/>
            <person name="Huang I.-S."/>
            <person name="Laughinghouse H. IV."/>
        </authorList>
    </citation>
    <scope>NUCLEOTIDE SEQUENCE [LARGE SCALE GENOMIC DNA]</scope>
    <source>
        <strain evidence="2 3">BLCC-F167</strain>
    </source>
</reference>
<name>A0ABV4WP06_9CYAN</name>
<feature type="transmembrane region" description="Helical" evidence="1">
    <location>
        <begin position="234"/>
        <end position="251"/>
    </location>
</feature>
<keyword evidence="1" id="KW-1133">Transmembrane helix</keyword>
<sequence>MIGNAIDKIGDLNPQMWREIKGRLKPRNIVISVALSLITQFLIFQYFLTQLPDEPSATVKTYPISNTYCTGKRAYEYSSTSVCVPDNLGNFIINWELWNRDVFVCLSLIGIFSLLVAGTYLLINDLSQEEKRGTLNFIRLSPQSNTSILIGKILGVPILLYLAILLAIPLHLWTGISGGIESFDIHYFIDQEFDFGLYPLSKILGFYYVVFACCILFYSAALLYSLVSNWLGGFQPWLGSGAVLGFLWFNYLLTYSSLNNPFAWLRLLTPFDLIPAISESSFYRYNYHNYQYLKDSAKLQWYNLPIGATWAILLGFSLLNFALWSYWIWQGLNRCFRNPSTTILSKGQSYLLTACFEVSLIGFTVPGYTYEHLSDKDWLFQHFMFLCALNFLWFLGLIAILSPHRQVLHDWARYRHQKPGNSLIKDLIFGEKSPALVAIGVNLGIAITFISLWSLSSAAEFKYKTATLVSLAFAFTLVMLYAVLTQLLLFVRIKNNIIWAIGALSASIFLPLIGLAIFQINPDQSLSFLWYFSVLAPIATYWEETPVIQIFVAALAQWTVIGLLTVQLTRKLRLAGESATKALLQERKALPARNL</sequence>
<dbReference type="Proteomes" id="UP001576780">
    <property type="component" value="Unassembled WGS sequence"/>
</dbReference>
<feature type="transmembrane region" description="Helical" evidence="1">
    <location>
        <begin position="497"/>
        <end position="518"/>
    </location>
</feature>
<keyword evidence="1" id="KW-0812">Transmembrane</keyword>
<feature type="transmembrane region" description="Helical" evidence="1">
    <location>
        <begin position="205"/>
        <end position="227"/>
    </location>
</feature>
<feature type="transmembrane region" description="Helical" evidence="1">
    <location>
        <begin position="304"/>
        <end position="329"/>
    </location>
</feature>
<keyword evidence="1" id="KW-0472">Membrane</keyword>
<dbReference type="RefSeq" id="WP_413279192.1">
    <property type="nucleotide sequence ID" value="NZ_JBHFNT010000176.1"/>
</dbReference>
<evidence type="ECO:0000313" key="2">
    <source>
        <dbReference type="EMBL" id="MFB2836829.1"/>
    </source>
</evidence>
<feature type="transmembrane region" description="Helical" evidence="1">
    <location>
        <begin position="382"/>
        <end position="401"/>
    </location>
</feature>